<dbReference type="AlphaFoldDB" id="A0AAV0MLK2"/>
<sequence>MVPCTIKNSLMIRPIFPSSSIRPPGPPLKIAIPSGSAQRSWSATSRLNWAKVVVSLQLTSAHHLVNCGCPDRSNTMMGTSGPGSTDSVSRCTCWPSVMP</sequence>
<gene>
    <name evidence="1" type="ORF">LITE_LOCUS29230</name>
</gene>
<name>A0AAV0MLK2_9ROSI</name>
<dbReference type="Proteomes" id="UP001154282">
    <property type="component" value="Unassembled WGS sequence"/>
</dbReference>
<accession>A0AAV0MLK2</accession>
<comment type="caution">
    <text evidence="1">The sequence shown here is derived from an EMBL/GenBank/DDBJ whole genome shotgun (WGS) entry which is preliminary data.</text>
</comment>
<evidence type="ECO:0000313" key="1">
    <source>
        <dbReference type="EMBL" id="CAI0446969.1"/>
    </source>
</evidence>
<evidence type="ECO:0000313" key="2">
    <source>
        <dbReference type="Proteomes" id="UP001154282"/>
    </source>
</evidence>
<protein>
    <submittedName>
        <fullName evidence="1">Uncharacterized protein</fullName>
    </submittedName>
</protein>
<keyword evidence="2" id="KW-1185">Reference proteome</keyword>
<proteinExistence type="predicted"/>
<organism evidence="1 2">
    <name type="scientific">Linum tenue</name>
    <dbReference type="NCBI Taxonomy" id="586396"/>
    <lineage>
        <taxon>Eukaryota</taxon>
        <taxon>Viridiplantae</taxon>
        <taxon>Streptophyta</taxon>
        <taxon>Embryophyta</taxon>
        <taxon>Tracheophyta</taxon>
        <taxon>Spermatophyta</taxon>
        <taxon>Magnoliopsida</taxon>
        <taxon>eudicotyledons</taxon>
        <taxon>Gunneridae</taxon>
        <taxon>Pentapetalae</taxon>
        <taxon>rosids</taxon>
        <taxon>fabids</taxon>
        <taxon>Malpighiales</taxon>
        <taxon>Linaceae</taxon>
        <taxon>Linum</taxon>
    </lineage>
</organism>
<dbReference type="EMBL" id="CAMGYJ010000007">
    <property type="protein sequence ID" value="CAI0446969.1"/>
    <property type="molecule type" value="Genomic_DNA"/>
</dbReference>
<reference evidence="1" key="1">
    <citation type="submission" date="2022-08" db="EMBL/GenBank/DDBJ databases">
        <authorList>
            <person name="Gutierrez-Valencia J."/>
        </authorList>
    </citation>
    <scope>NUCLEOTIDE SEQUENCE</scope>
</reference>